<keyword evidence="1" id="KW-0472">Membrane</keyword>
<keyword evidence="1" id="KW-1133">Transmembrane helix</keyword>
<sequence length="188" mass="21652">MESDSRISGKRHYLRTITGAIPIVFSVASVAFCIFLEIQTSDMKNRMLDLENSDGERLLHPFAQVSIDEFNSMVQERVHEVLSQRSYEHFARVRTARQAPPDCNCPPVTWFTQRLPPLMSRLAYWLDFTCDSEHGQPEAFPKRSDAARDPERKLKGQRQICRAHYTPKHILLVLQTVFTVEYSPAVVS</sequence>
<name>A0AAD5A405_SILAS</name>
<proteinExistence type="predicted"/>
<keyword evidence="3" id="KW-1185">Reference proteome</keyword>
<feature type="transmembrane region" description="Helical" evidence="1">
    <location>
        <begin position="20"/>
        <end position="38"/>
    </location>
</feature>
<keyword evidence="1" id="KW-0812">Transmembrane</keyword>
<evidence type="ECO:0000313" key="2">
    <source>
        <dbReference type="EMBL" id="KAI5609544.1"/>
    </source>
</evidence>
<organism evidence="2 3">
    <name type="scientific">Silurus asotus</name>
    <name type="common">Amur catfish</name>
    <name type="synonym">Parasilurus asotus</name>
    <dbReference type="NCBI Taxonomy" id="30991"/>
    <lineage>
        <taxon>Eukaryota</taxon>
        <taxon>Metazoa</taxon>
        <taxon>Chordata</taxon>
        <taxon>Craniata</taxon>
        <taxon>Vertebrata</taxon>
        <taxon>Euteleostomi</taxon>
        <taxon>Actinopterygii</taxon>
        <taxon>Neopterygii</taxon>
        <taxon>Teleostei</taxon>
        <taxon>Ostariophysi</taxon>
        <taxon>Siluriformes</taxon>
        <taxon>Siluridae</taxon>
        <taxon>Silurus</taxon>
    </lineage>
</organism>
<keyword evidence="2" id="KW-0176">Collagen</keyword>
<evidence type="ECO:0000313" key="3">
    <source>
        <dbReference type="Proteomes" id="UP001205998"/>
    </source>
</evidence>
<gene>
    <name evidence="2" type="ORF">C0J50_9382</name>
</gene>
<dbReference type="AlphaFoldDB" id="A0AAD5A405"/>
<accession>A0AAD5A405</accession>
<dbReference type="Proteomes" id="UP001205998">
    <property type="component" value="Unassembled WGS sequence"/>
</dbReference>
<evidence type="ECO:0000256" key="1">
    <source>
        <dbReference type="SAM" id="Phobius"/>
    </source>
</evidence>
<dbReference type="EMBL" id="MU576718">
    <property type="protein sequence ID" value="KAI5609544.1"/>
    <property type="molecule type" value="Genomic_DNA"/>
</dbReference>
<reference evidence="2" key="1">
    <citation type="submission" date="2018-07" db="EMBL/GenBank/DDBJ databases">
        <title>Comparative genomics of catfishes provides insights into carnivory and benthic adaptation.</title>
        <authorList>
            <person name="Zhang Y."/>
            <person name="Wang D."/>
            <person name="Peng Z."/>
            <person name="Zheng S."/>
            <person name="Shao F."/>
            <person name="Tao W."/>
        </authorList>
    </citation>
    <scope>NUCLEOTIDE SEQUENCE</scope>
    <source>
        <strain evidence="2">Chongqing</strain>
    </source>
</reference>
<comment type="caution">
    <text evidence="2">The sequence shown here is derived from an EMBL/GenBank/DDBJ whole genome shotgun (WGS) entry which is preliminary data.</text>
</comment>
<dbReference type="GO" id="GO:0005581">
    <property type="term" value="C:collagen trimer"/>
    <property type="evidence" value="ECO:0007669"/>
    <property type="project" value="UniProtKB-KW"/>
</dbReference>
<protein>
    <submittedName>
        <fullName evidence="2">Collagen alpha-1(XXV) chain isoform X8</fullName>
    </submittedName>
</protein>